<gene>
    <name evidence="2" type="ORF">METZ01_LOCUS353997</name>
</gene>
<proteinExistence type="predicted"/>
<dbReference type="EMBL" id="UINC01124178">
    <property type="protein sequence ID" value="SVD01143.1"/>
    <property type="molecule type" value="Genomic_DNA"/>
</dbReference>
<sequence length="44" mass="5205">VNMEYDPKQIGLLTHKYYSIIFFTIQQISGMVGFNISISLYFRQ</sequence>
<keyword evidence="1" id="KW-0472">Membrane</keyword>
<reference evidence="2" key="1">
    <citation type="submission" date="2018-05" db="EMBL/GenBank/DDBJ databases">
        <authorList>
            <person name="Lanie J.A."/>
            <person name="Ng W.-L."/>
            <person name="Kazmierczak K.M."/>
            <person name="Andrzejewski T.M."/>
            <person name="Davidsen T.M."/>
            <person name="Wayne K.J."/>
            <person name="Tettelin H."/>
            <person name="Glass J.I."/>
            <person name="Rusch D."/>
            <person name="Podicherti R."/>
            <person name="Tsui H.-C.T."/>
            <person name="Winkler M.E."/>
        </authorList>
    </citation>
    <scope>NUCLEOTIDE SEQUENCE</scope>
</reference>
<keyword evidence="1" id="KW-1133">Transmembrane helix</keyword>
<feature type="transmembrane region" description="Helical" evidence="1">
    <location>
        <begin position="20"/>
        <end position="42"/>
    </location>
</feature>
<dbReference type="AlphaFoldDB" id="A0A382RTZ3"/>
<organism evidence="2">
    <name type="scientific">marine metagenome</name>
    <dbReference type="NCBI Taxonomy" id="408172"/>
    <lineage>
        <taxon>unclassified sequences</taxon>
        <taxon>metagenomes</taxon>
        <taxon>ecological metagenomes</taxon>
    </lineage>
</organism>
<protein>
    <submittedName>
        <fullName evidence="2">Uncharacterized protein</fullName>
    </submittedName>
</protein>
<feature type="non-terminal residue" evidence="2">
    <location>
        <position position="1"/>
    </location>
</feature>
<name>A0A382RTZ3_9ZZZZ</name>
<accession>A0A382RTZ3</accession>
<evidence type="ECO:0000256" key="1">
    <source>
        <dbReference type="SAM" id="Phobius"/>
    </source>
</evidence>
<evidence type="ECO:0000313" key="2">
    <source>
        <dbReference type="EMBL" id="SVD01143.1"/>
    </source>
</evidence>
<keyword evidence="1" id="KW-0812">Transmembrane</keyword>